<evidence type="ECO:0000313" key="7">
    <source>
        <dbReference type="Proteomes" id="UP001627154"/>
    </source>
</evidence>
<feature type="compositionally biased region" description="Polar residues" evidence="5">
    <location>
        <begin position="213"/>
        <end position="224"/>
    </location>
</feature>
<feature type="compositionally biased region" description="Basic and acidic residues" evidence="5">
    <location>
        <begin position="245"/>
        <end position="268"/>
    </location>
</feature>
<comment type="caution">
    <text evidence="6">The sequence shown here is derived from an EMBL/GenBank/DDBJ whole genome shotgun (WGS) entry which is preliminary data.</text>
</comment>
<evidence type="ECO:0000256" key="1">
    <source>
        <dbReference type="ARBA" id="ARBA00004123"/>
    </source>
</evidence>
<feature type="compositionally biased region" description="Basic and acidic residues" evidence="5">
    <location>
        <begin position="278"/>
        <end position="308"/>
    </location>
</feature>
<dbReference type="InterPro" id="IPR041913">
    <property type="entry name" value="POLD3_sf"/>
</dbReference>
<feature type="compositionally biased region" description="Acidic residues" evidence="5">
    <location>
        <begin position="343"/>
        <end position="365"/>
    </location>
</feature>
<gene>
    <name evidence="6" type="ORF">TKK_010442</name>
</gene>
<accession>A0ABD2WS35</accession>
<evidence type="ECO:0000256" key="5">
    <source>
        <dbReference type="SAM" id="MobiDB-lite"/>
    </source>
</evidence>
<organism evidence="6 7">
    <name type="scientific">Trichogramma kaykai</name>
    <dbReference type="NCBI Taxonomy" id="54128"/>
    <lineage>
        <taxon>Eukaryota</taxon>
        <taxon>Metazoa</taxon>
        <taxon>Ecdysozoa</taxon>
        <taxon>Arthropoda</taxon>
        <taxon>Hexapoda</taxon>
        <taxon>Insecta</taxon>
        <taxon>Pterygota</taxon>
        <taxon>Neoptera</taxon>
        <taxon>Endopterygota</taxon>
        <taxon>Hymenoptera</taxon>
        <taxon>Apocrita</taxon>
        <taxon>Proctotrupomorpha</taxon>
        <taxon>Chalcidoidea</taxon>
        <taxon>Trichogrammatidae</taxon>
        <taxon>Trichogramma</taxon>
    </lineage>
</organism>
<evidence type="ECO:0000256" key="3">
    <source>
        <dbReference type="ARBA" id="ARBA00022705"/>
    </source>
</evidence>
<sequence>MGLSDYETAIESFLKDKKAITYKFLSAEFKIHVNYAKAILEEYWKKHKEDQSLEASFLLIGQLSDNSIRVEVVRESNFAEEKKKFTKVDCDHLYSLQKSFQDLELFAFFGDDNLHYSAIKCYENNLRSDDEIDSLRYIGNSKKDVKTGESCANKKNNIPEKSKKTDTKQVSPTKAVKKIEPAVNEKKILEKEKIKNTEIISEEKGNTEKKVVSTDSNKANKLTKKPVQTKQFGFNNLFAKAGNVKNKDSSSTSEKKNLLVEKTSKVEQPDQSCSKQKLSTETELKDDSDSKKEKNPATNELKKTESKSKSKVSTQVHSRGKKRDRSQDNHSSSKRKRIIIAESSDEESDKSDKDEPMEEVQEEPSEPIRKRSPSPPVEKRENGKRLVRKTKDEIFKDEEGFLVTKRVHVYEAVTENETSEKVEKEKLVEKSKKSSSETNTKSKKQTSLMSFFQKR</sequence>
<dbReference type="Gene3D" id="3.90.1030.20">
    <property type="entry name" value="DNA polymerase delta, p66 (Cdc27) subunit, wHTH domain"/>
    <property type="match status" value="1"/>
</dbReference>
<keyword evidence="7" id="KW-1185">Reference proteome</keyword>
<dbReference type="EMBL" id="JBJJXI010000081">
    <property type="protein sequence ID" value="KAL3395459.1"/>
    <property type="molecule type" value="Genomic_DNA"/>
</dbReference>
<proteinExistence type="predicted"/>
<dbReference type="GO" id="GO:0006260">
    <property type="term" value="P:DNA replication"/>
    <property type="evidence" value="ECO:0007669"/>
    <property type="project" value="UniProtKB-KW"/>
</dbReference>
<feature type="compositionally biased region" description="Basic and acidic residues" evidence="5">
    <location>
        <begin position="418"/>
        <end position="435"/>
    </location>
</feature>
<feature type="region of interest" description="Disordered" evidence="5">
    <location>
        <begin position="205"/>
        <end position="224"/>
    </location>
</feature>
<protein>
    <recommendedName>
        <fullName evidence="2">DNA polymerase delta subunit 3</fullName>
    </recommendedName>
</protein>
<keyword evidence="4" id="KW-0539">Nucleus</keyword>
<dbReference type="AlphaFoldDB" id="A0ABD2WS35"/>
<name>A0ABD2WS35_9HYME</name>
<evidence type="ECO:0000313" key="6">
    <source>
        <dbReference type="EMBL" id="KAL3395459.1"/>
    </source>
</evidence>
<feature type="compositionally biased region" description="Polar residues" evidence="5">
    <location>
        <begin position="445"/>
        <end position="455"/>
    </location>
</feature>
<dbReference type="GO" id="GO:0031981">
    <property type="term" value="C:nuclear lumen"/>
    <property type="evidence" value="ECO:0007669"/>
    <property type="project" value="UniProtKB-ARBA"/>
</dbReference>
<feature type="region of interest" description="Disordered" evidence="5">
    <location>
        <begin position="416"/>
        <end position="455"/>
    </location>
</feature>
<feature type="compositionally biased region" description="Basic and acidic residues" evidence="5">
    <location>
        <begin position="377"/>
        <end position="392"/>
    </location>
</feature>
<evidence type="ECO:0000256" key="2">
    <source>
        <dbReference type="ARBA" id="ARBA00017589"/>
    </source>
</evidence>
<evidence type="ECO:0000256" key="4">
    <source>
        <dbReference type="ARBA" id="ARBA00023242"/>
    </source>
</evidence>
<feature type="region of interest" description="Disordered" evidence="5">
    <location>
        <begin position="242"/>
        <end position="392"/>
    </location>
</feature>
<keyword evidence="3" id="KW-0235">DNA replication</keyword>
<dbReference type="PANTHER" id="PTHR17598">
    <property type="entry name" value="DNA POLYMERASE DELTA SUBUNIT 3"/>
    <property type="match status" value="1"/>
</dbReference>
<dbReference type="Proteomes" id="UP001627154">
    <property type="component" value="Unassembled WGS sequence"/>
</dbReference>
<dbReference type="Pfam" id="PF09507">
    <property type="entry name" value="CDC27"/>
    <property type="match status" value="1"/>
</dbReference>
<feature type="region of interest" description="Disordered" evidence="5">
    <location>
        <begin position="146"/>
        <end position="175"/>
    </location>
</feature>
<reference evidence="6 7" key="1">
    <citation type="journal article" date="2024" name="bioRxiv">
        <title>A reference genome for Trichogramma kaykai: A tiny desert-dwelling parasitoid wasp with competing sex-ratio distorters.</title>
        <authorList>
            <person name="Culotta J."/>
            <person name="Lindsey A.R."/>
        </authorList>
    </citation>
    <scope>NUCLEOTIDE SEQUENCE [LARGE SCALE GENOMIC DNA]</scope>
    <source>
        <strain evidence="6 7">KSX58</strain>
    </source>
</reference>
<comment type="subcellular location">
    <subcellularLocation>
        <location evidence="1">Nucleus</location>
    </subcellularLocation>
</comment>
<dbReference type="InterPro" id="IPR019038">
    <property type="entry name" value="POLD3"/>
</dbReference>
<dbReference type="PANTHER" id="PTHR17598:SF13">
    <property type="entry name" value="DNA POLYMERASE DELTA SUBUNIT 3"/>
    <property type="match status" value="1"/>
</dbReference>
<feature type="compositionally biased region" description="Basic and acidic residues" evidence="5">
    <location>
        <begin position="157"/>
        <end position="167"/>
    </location>
</feature>